<evidence type="ECO:0000313" key="7">
    <source>
        <dbReference type="Proteomes" id="UP000005317"/>
    </source>
</evidence>
<dbReference type="GO" id="GO:0004540">
    <property type="term" value="F:RNA nuclease activity"/>
    <property type="evidence" value="ECO:0007669"/>
    <property type="project" value="InterPro"/>
</dbReference>
<dbReference type="InterPro" id="IPR051813">
    <property type="entry name" value="HepT_RNase_toxin"/>
</dbReference>
<proteinExistence type="predicted"/>
<evidence type="ECO:0000256" key="5">
    <source>
        <dbReference type="ARBA" id="ARBA00022801"/>
    </source>
</evidence>
<dbReference type="Pfam" id="PF01934">
    <property type="entry name" value="HepT-like"/>
    <property type="match status" value="1"/>
</dbReference>
<evidence type="ECO:0000256" key="3">
    <source>
        <dbReference type="ARBA" id="ARBA00022722"/>
    </source>
</evidence>
<dbReference type="EMBL" id="JH651384">
    <property type="protein sequence ID" value="EIJ34485.1"/>
    <property type="molecule type" value="Genomic_DNA"/>
</dbReference>
<accession>A0A656HHH9</accession>
<evidence type="ECO:0000313" key="6">
    <source>
        <dbReference type="EMBL" id="EIJ34485.1"/>
    </source>
</evidence>
<gene>
    <name evidence="6" type="ORF">Thini_1909</name>
</gene>
<dbReference type="GO" id="GO:0016787">
    <property type="term" value="F:hydrolase activity"/>
    <property type="evidence" value="ECO:0007669"/>
    <property type="project" value="UniProtKB-KW"/>
</dbReference>
<protein>
    <recommendedName>
        <fullName evidence="8">Nucleotidyltransferase</fullName>
    </recommendedName>
</protein>
<dbReference type="AlphaFoldDB" id="A0A656HHH9"/>
<dbReference type="PANTHER" id="PTHR34139">
    <property type="entry name" value="UPF0331 PROTEIN MJ0127"/>
    <property type="match status" value="1"/>
</dbReference>
<keyword evidence="4" id="KW-0547">Nucleotide-binding</keyword>
<reference evidence="7" key="1">
    <citation type="journal article" date="2011" name="Stand. Genomic Sci.">
        <title>Genome sequence of the filamentous, gliding Thiothrix nivea neotype strain (JP2(T)).</title>
        <authorList>
            <person name="Lapidus A."/>
            <person name="Nolan M."/>
            <person name="Lucas S."/>
            <person name="Glavina Del Rio T."/>
            <person name="Tice H."/>
            <person name="Cheng J.F."/>
            <person name="Tapia R."/>
            <person name="Han C."/>
            <person name="Goodwin L."/>
            <person name="Pitluck S."/>
            <person name="Liolios K."/>
            <person name="Pagani I."/>
            <person name="Ivanova N."/>
            <person name="Huntemann M."/>
            <person name="Mavromatis K."/>
            <person name="Mikhailova N."/>
            <person name="Pati A."/>
            <person name="Chen A."/>
            <person name="Palaniappan K."/>
            <person name="Land M."/>
            <person name="Brambilla E.M."/>
            <person name="Rohde M."/>
            <person name="Abt B."/>
            <person name="Verbarg S."/>
            <person name="Goker M."/>
            <person name="Bristow J."/>
            <person name="Eisen J.A."/>
            <person name="Markowitz V."/>
            <person name="Hugenholtz P."/>
            <person name="Kyrpides N.C."/>
            <person name="Klenk H.P."/>
            <person name="Woyke T."/>
        </authorList>
    </citation>
    <scope>NUCLEOTIDE SEQUENCE [LARGE SCALE GENOMIC DNA]</scope>
    <source>
        <strain evidence="7">ATCC 35100 / DSM 5205 / JP2</strain>
    </source>
</reference>
<dbReference type="InterPro" id="IPR008201">
    <property type="entry name" value="HepT-like"/>
</dbReference>
<name>A0A656HHH9_THINJ</name>
<evidence type="ECO:0000256" key="1">
    <source>
        <dbReference type="ARBA" id="ARBA00022553"/>
    </source>
</evidence>
<keyword evidence="5" id="KW-0378">Hydrolase</keyword>
<keyword evidence="7" id="KW-1185">Reference proteome</keyword>
<keyword evidence="2" id="KW-1277">Toxin-antitoxin system</keyword>
<evidence type="ECO:0000256" key="4">
    <source>
        <dbReference type="ARBA" id="ARBA00022741"/>
    </source>
</evidence>
<organism evidence="6 7">
    <name type="scientific">Thiothrix nivea (strain ATCC 35100 / DSM 5205 / JP2)</name>
    <dbReference type="NCBI Taxonomy" id="870187"/>
    <lineage>
        <taxon>Bacteria</taxon>
        <taxon>Pseudomonadati</taxon>
        <taxon>Pseudomonadota</taxon>
        <taxon>Gammaproteobacteria</taxon>
        <taxon>Thiotrichales</taxon>
        <taxon>Thiotrichaceae</taxon>
        <taxon>Thiothrix</taxon>
    </lineage>
</organism>
<dbReference type="PANTHER" id="PTHR34139:SF1">
    <property type="entry name" value="RNASE MJ1380-RELATED"/>
    <property type="match status" value="1"/>
</dbReference>
<keyword evidence="3" id="KW-0540">Nuclease</keyword>
<evidence type="ECO:0008006" key="8">
    <source>
        <dbReference type="Google" id="ProtNLM"/>
    </source>
</evidence>
<dbReference type="GO" id="GO:0110001">
    <property type="term" value="C:toxin-antitoxin complex"/>
    <property type="evidence" value="ECO:0007669"/>
    <property type="project" value="InterPro"/>
</dbReference>
<sequence>MSREWRFYLDDMIEFAELVLEYTEGYSQEQFEQDRRTYDATLRNMELIGEAATHIPDEIREQAPSIPWRQLIATRNRIIHAYLGLDNDILWSIVQTDIPQLLNDLRQLK</sequence>
<dbReference type="OrthoDB" id="4829434at2"/>
<dbReference type="Proteomes" id="UP000005317">
    <property type="component" value="Unassembled WGS sequence"/>
</dbReference>
<dbReference type="RefSeq" id="WP_002708413.1">
    <property type="nucleotide sequence ID" value="NZ_JH651384.1"/>
</dbReference>
<evidence type="ECO:0000256" key="2">
    <source>
        <dbReference type="ARBA" id="ARBA00022649"/>
    </source>
</evidence>
<dbReference type="GO" id="GO:0000166">
    <property type="term" value="F:nucleotide binding"/>
    <property type="evidence" value="ECO:0007669"/>
    <property type="project" value="UniProtKB-KW"/>
</dbReference>
<keyword evidence="1" id="KW-0597">Phosphoprotein</keyword>